<feature type="compositionally biased region" description="Polar residues" evidence="2">
    <location>
        <begin position="355"/>
        <end position="369"/>
    </location>
</feature>
<feature type="region of interest" description="Disordered" evidence="2">
    <location>
        <begin position="279"/>
        <end position="302"/>
    </location>
</feature>
<dbReference type="GO" id="GO:0003723">
    <property type="term" value="F:RNA binding"/>
    <property type="evidence" value="ECO:0007669"/>
    <property type="project" value="UniProtKB-UniRule"/>
</dbReference>
<feature type="compositionally biased region" description="Polar residues" evidence="2">
    <location>
        <begin position="31"/>
        <end position="42"/>
    </location>
</feature>
<organism evidence="4 5">
    <name type="scientific">Kwoniella heveanensis BCC8398</name>
    <dbReference type="NCBI Taxonomy" id="1296120"/>
    <lineage>
        <taxon>Eukaryota</taxon>
        <taxon>Fungi</taxon>
        <taxon>Dikarya</taxon>
        <taxon>Basidiomycota</taxon>
        <taxon>Agaricomycotina</taxon>
        <taxon>Tremellomycetes</taxon>
        <taxon>Tremellales</taxon>
        <taxon>Cryptococcaceae</taxon>
        <taxon>Kwoniella</taxon>
    </lineage>
</organism>
<feature type="compositionally biased region" description="Pro residues" evidence="2">
    <location>
        <begin position="1098"/>
        <end position="1138"/>
    </location>
</feature>
<feature type="region of interest" description="Disordered" evidence="2">
    <location>
        <begin position="1"/>
        <end position="238"/>
    </location>
</feature>
<keyword evidence="5" id="KW-1185">Reference proteome</keyword>
<feature type="compositionally biased region" description="Basic residues" evidence="2">
    <location>
        <begin position="1384"/>
        <end position="1395"/>
    </location>
</feature>
<evidence type="ECO:0000259" key="3">
    <source>
        <dbReference type="PROSITE" id="PS50102"/>
    </source>
</evidence>
<evidence type="ECO:0000313" key="4">
    <source>
        <dbReference type="EMBL" id="OCF31312.1"/>
    </source>
</evidence>
<evidence type="ECO:0000256" key="1">
    <source>
        <dbReference type="PROSITE-ProRule" id="PRU00176"/>
    </source>
</evidence>
<evidence type="ECO:0000256" key="2">
    <source>
        <dbReference type="SAM" id="MobiDB-lite"/>
    </source>
</evidence>
<feature type="compositionally biased region" description="Polar residues" evidence="2">
    <location>
        <begin position="1338"/>
        <end position="1359"/>
    </location>
</feature>
<feature type="region of interest" description="Disordered" evidence="2">
    <location>
        <begin position="403"/>
        <end position="461"/>
    </location>
</feature>
<keyword evidence="1" id="KW-0694">RNA-binding</keyword>
<proteinExistence type="predicted"/>
<feature type="domain" description="RRM" evidence="3">
    <location>
        <begin position="880"/>
        <end position="958"/>
    </location>
</feature>
<name>A0A1B9GJP5_9TREE</name>
<dbReference type="InterPro" id="IPR000504">
    <property type="entry name" value="RRM_dom"/>
</dbReference>
<feature type="region of interest" description="Disordered" evidence="2">
    <location>
        <begin position="342"/>
        <end position="376"/>
    </location>
</feature>
<sequence length="1395" mass="152900">MSNPNLSRPPADGHQSARLALPKQHPRSTGYAYSQSVSSQRGKTLPVQPCGATQEDNVPRGLPPVTTDGRDQVKPSTASHVQVEEDDDWGNEPYYVENQEHTKGDAYAQISKPNDKSTQQSNSPQATIALPEQMQIAQAALEHSAPAGQEVPQDVDEEDDGGWGSIHTSVPSQPFRVGKQRRMPDITAKDSESVAPVQEPEFDHPSNKASPASSAYRSLPNQSQAQGIDPPSEARRRVPASLEMTTRFVQRSISNTYIGNEKTPTSPARRDHVVHVATDPSPHPDSQKYHLSHQGASDGPVRHREAGFRDANRIFVPSLRPWGEAAQHPEVARFEDAIEHSLQHPGPNEAEGAPTATTASANPMWSSIGSPGDTAWDKEAGLQRWASSIPNVNAEVARLPSAQPMMAPEPSDDDDIHPTRPNSAIEPPPPVFVQYSDEENAEDATPALTPHRTNSPAEEPEEVIDPAYSDNKNSKKAPTVLSVTVGQDQKPIQPPSPVETQTTGRGTRSHRSRADRNGSLNREWWKRPPHPMYSAKFASQRIFVQLPNPIRIEHFKQNMLDHFSRYGTVRAVFHYEATGLFCEKGFVVFEDAESINKVFADHDRHKLRFRSGSGPRVAPTDLDIIIKRSSAKHMSRAILIRLTGPRADEKARSASPPSLTRDAVEDRDPLSSFHTATLPSRIFIDAVPQLWRDGSRISWWPRIRPSDQAFTSLVRLYRANTGKEPKKIGEIDMRRRIIPALCDYFAEILDIYPPTVRGQGWLVTVSGAYEARHLMSELQKIPGFFVRWADETDGKTVVDDVPSTLLTAARLSPPAPTEATPPLDHPSANPMSIPVTMQAETSFGYSPTHPLLRRQLIHTYRGRVLVEDLSSGEPKYIDERAVFVGRLVKGSETSATLLKRFEKYGRICSIEYNPLTALSTYASARVLFQDKEAADRAIALENGATSHGSAIKVEVRKVLPSDVHTKEMYIDDLGRAISPSMVSQYSPKSAHMPPVSLPPQAVGPYTSTPAYPMAYPCPILLPTYTPMMPTYPVNVYPSRPTSIPCSNPTTQSGVAPAMPVQTPSFEGQIPAHLQYPMLCAAWGVSYVPATPAPGPVPYYPPQQPPPGPTPPLSPGVPMPPPAPVPVGVPTPGPSPPAQPSELEMPEGLLSKSTLLPNGFKEENGMVKAIYDHEALKAYCEEAGLSPPAVKKDDLPPQFDEPVTLLPIQSGGHDSLHSSRTSIPTSHPDHPGDPSDSIRDNSINCPGSSGHSQYMAQELPRQETRTVPIPIPFSPINITPPHANPPLHPPSEGHNTFGDHGHGLRHHGQHDSDLTVRSQRSERIASASSNQHGPPPYNRWSSGPQWDNDPQQNRTTSSLQGRGHYADSDSGWGGGDLRHNQPERRQRRRGRGGYGT</sequence>
<gene>
    <name evidence="4" type="ORF">I316_07098</name>
</gene>
<evidence type="ECO:0000313" key="5">
    <source>
        <dbReference type="Proteomes" id="UP000092666"/>
    </source>
</evidence>
<reference evidence="4 5" key="1">
    <citation type="submission" date="2013-07" db="EMBL/GenBank/DDBJ databases">
        <title>The Genome Sequence of Cryptococcus heveanensis BCC8398.</title>
        <authorList>
            <consortium name="The Broad Institute Genome Sequencing Platform"/>
            <person name="Cuomo C."/>
            <person name="Litvintseva A."/>
            <person name="Chen Y."/>
            <person name="Heitman J."/>
            <person name="Sun S."/>
            <person name="Springer D."/>
            <person name="Dromer F."/>
            <person name="Young S.K."/>
            <person name="Zeng Q."/>
            <person name="Gargeya S."/>
            <person name="Fitzgerald M."/>
            <person name="Abouelleil A."/>
            <person name="Alvarado L."/>
            <person name="Berlin A.M."/>
            <person name="Chapman S.B."/>
            <person name="Dewar J."/>
            <person name="Goldberg J."/>
            <person name="Griggs A."/>
            <person name="Gujja S."/>
            <person name="Hansen M."/>
            <person name="Howarth C."/>
            <person name="Imamovic A."/>
            <person name="Larimer J."/>
            <person name="McCowan C."/>
            <person name="Murphy C."/>
            <person name="Pearson M."/>
            <person name="Priest M."/>
            <person name="Roberts A."/>
            <person name="Saif S."/>
            <person name="Shea T."/>
            <person name="Sykes S."/>
            <person name="Wortman J."/>
            <person name="Nusbaum C."/>
            <person name="Birren B."/>
        </authorList>
    </citation>
    <scope>NUCLEOTIDE SEQUENCE [LARGE SCALE GENOMIC DNA]</scope>
    <source>
        <strain evidence="4 5">BCC8398</strain>
    </source>
</reference>
<feature type="compositionally biased region" description="Polar residues" evidence="2">
    <location>
        <begin position="116"/>
        <end position="126"/>
    </location>
</feature>
<protein>
    <recommendedName>
        <fullName evidence="3">RRM domain-containing protein</fullName>
    </recommendedName>
</protein>
<accession>A0A1B9GJP5</accession>
<feature type="compositionally biased region" description="Basic and acidic residues" evidence="2">
    <location>
        <begin position="1308"/>
        <end position="1322"/>
    </location>
</feature>
<dbReference type="EMBL" id="KV700136">
    <property type="protein sequence ID" value="OCF31312.1"/>
    <property type="molecule type" value="Genomic_DNA"/>
</dbReference>
<dbReference type="InterPro" id="IPR035979">
    <property type="entry name" value="RBD_domain_sf"/>
</dbReference>
<feature type="region of interest" description="Disordered" evidence="2">
    <location>
        <begin position="1188"/>
        <end position="1252"/>
    </location>
</feature>
<reference evidence="5" key="2">
    <citation type="submission" date="2013-12" db="EMBL/GenBank/DDBJ databases">
        <title>Evolution of pathogenesis and genome organization in the Tremellales.</title>
        <authorList>
            <person name="Cuomo C."/>
            <person name="Litvintseva A."/>
            <person name="Heitman J."/>
            <person name="Chen Y."/>
            <person name="Sun S."/>
            <person name="Springer D."/>
            <person name="Dromer F."/>
            <person name="Young S."/>
            <person name="Zeng Q."/>
            <person name="Chapman S."/>
            <person name="Gujja S."/>
            <person name="Saif S."/>
            <person name="Birren B."/>
        </authorList>
    </citation>
    <scope>NUCLEOTIDE SEQUENCE [LARGE SCALE GENOMIC DNA]</scope>
    <source>
        <strain evidence="5">BCC8398</strain>
    </source>
</reference>
<feature type="region of interest" description="Disordered" evidence="2">
    <location>
        <begin position="1267"/>
        <end position="1395"/>
    </location>
</feature>
<dbReference type="SUPFAM" id="SSF54928">
    <property type="entry name" value="RNA-binding domain, RBD"/>
    <property type="match status" value="2"/>
</dbReference>
<dbReference type="SMART" id="SM00360">
    <property type="entry name" value="RRM"/>
    <property type="match status" value="2"/>
</dbReference>
<dbReference type="PROSITE" id="PS50102">
    <property type="entry name" value="RRM"/>
    <property type="match status" value="1"/>
</dbReference>
<feature type="region of interest" description="Disordered" evidence="2">
    <location>
        <begin position="485"/>
        <end position="525"/>
    </location>
</feature>
<feature type="compositionally biased region" description="Polar residues" evidence="2">
    <location>
        <begin position="207"/>
        <end position="226"/>
    </location>
</feature>
<dbReference type="CDD" id="cd00590">
    <property type="entry name" value="RRM_SF"/>
    <property type="match status" value="1"/>
</dbReference>
<feature type="region of interest" description="Disordered" evidence="2">
    <location>
        <begin position="1098"/>
        <end position="1143"/>
    </location>
</feature>
<feature type="compositionally biased region" description="Basic and acidic residues" evidence="2">
    <location>
        <begin position="1226"/>
        <end position="1238"/>
    </location>
</feature>
<feature type="compositionally biased region" description="Basic and acidic residues" evidence="2">
    <location>
        <begin position="182"/>
        <end position="192"/>
    </location>
</feature>
<dbReference type="InterPro" id="IPR012677">
    <property type="entry name" value="Nucleotide-bd_a/b_plait_sf"/>
</dbReference>
<dbReference type="Gene3D" id="3.30.70.330">
    <property type="match status" value="1"/>
</dbReference>
<dbReference type="Proteomes" id="UP000092666">
    <property type="component" value="Unassembled WGS sequence"/>
</dbReference>
<feature type="compositionally biased region" description="Polar residues" evidence="2">
    <location>
        <begin position="1239"/>
        <end position="1252"/>
    </location>
</feature>
<dbReference type="OrthoDB" id="2565279at2759"/>